<keyword evidence="2" id="KW-0472">Membrane</keyword>
<dbReference type="EMBL" id="RAQQ01000001">
    <property type="protein sequence ID" value="RKF29192.1"/>
    <property type="molecule type" value="Genomic_DNA"/>
</dbReference>
<accession>A0A420F8D7</accession>
<dbReference type="AlphaFoldDB" id="A0A420F8D7"/>
<sequence>MPTAVPGTQAARNEPTGGLMSDAVAGGSGADGRVVAPDRLVEIVAESVADVVRAEVRAVRGQLVGALRPAGVGFVLLGTAGACAVLGVGAASTTVLRMLESFLPKKLAAAGMTAGYLAAAAVLGRLGLNQLHAAGGGSARLADRVDEAVAETASRVLPAGATAGRRSPR</sequence>
<keyword evidence="2" id="KW-0812">Transmembrane</keyword>
<name>A0A420F8D7_9ACTN</name>
<keyword evidence="2" id="KW-1133">Transmembrane helix</keyword>
<dbReference type="Pfam" id="PF07332">
    <property type="entry name" value="Phage_holin_3_6"/>
    <property type="match status" value="1"/>
</dbReference>
<evidence type="ECO:0000313" key="3">
    <source>
        <dbReference type="EMBL" id="RKF29192.1"/>
    </source>
</evidence>
<evidence type="ECO:0000256" key="2">
    <source>
        <dbReference type="SAM" id="Phobius"/>
    </source>
</evidence>
<gene>
    <name evidence="3" type="ORF">D7I43_01065</name>
</gene>
<evidence type="ECO:0000256" key="1">
    <source>
        <dbReference type="SAM" id="MobiDB-lite"/>
    </source>
</evidence>
<comment type="caution">
    <text evidence="3">The sequence shown here is derived from an EMBL/GenBank/DDBJ whole genome shotgun (WGS) entry which is preliminary data.</text>
</comment>
<dbReference type="InterPro" id="IPR009937">
    <property type="entry name" value="Phage_holin_3_6"/>
</dbReference>
<dbReference type="Proteomes" id="UP000285744">
    <property type="component" value="Unassembled WGS sequence"/>
</dbReference>
<feature type="transmembrane region" description="Helical" evidence="2">
    <location>
        <begin position="72"/>
        <end position="95"/>
    </location>
</feature>
<reference evidence="3 4" key="1">
    <citation type="journal article" date="2018" name="Int. J. Syst. Evol. Microbiol.">
        <title>Micromonospora globbae sp. nov., an endophytic actinomycete isolated from roots of Globba winitii C. H. Wright.</title>
        <authorList>
            <person name="Kuncharoen N."/>
            <person name="Pittayakhajonwut P."/>
            <person name="Tanasupawat S."/>
        </authorList>
    </citation>
    <scope>NUCLEOTIDE SEQUENCE [LARGE SCALE GENOMIC DNA]</scope>
    <source>
        <strain evidence="3 4">WPS1-2</strain>
    </source>
</reference>
<feature type="transmembrane region" description="Helical" evidence="2">
    <location>
        <begin position="107"/>
        <end position="128"/>
    </location>
</feature>
<proteinExistence type="predicted"/>
<feature type="region of interest" description="Disordered" evidence="1">
    <location>
        <begin position="1"/>
        <end position="25"/>
    </location>
</feature>
<protein>
    <submittedName>
        <fullName evidence="3">Phage holin family protein</fullName>
    </submittedName>
</protein>
<evidence type="ECO:0000313" key="4">
    <source>
        <dbReference type="Proteomes" id="UP000285744"/>
    </source>
</evidence>
<organism evidence="3 4">
    <name type="scientific">Micromonospora globbae</name>
    <dbReference type="NCBI Taxonomy" id="1894969"/>
    <lineage>
        <taxon>Bacteria</taxon>
        <taxon>Bacillati</taxon>
        <taxon>Actinomycetota</taxon>
        <taxon>Actinomycetes</taxon>
        <taxon>Micromonosporales</taxon>
        <taxon>Micromonosporaceae</taxon>
        <taxon>Micromonospora</taxon>
    </lineage>
</organism>